<evidence type="ECO:0000313" key="1">
    <source>
        <dbReference type="EMBL" id="KPC35414.1"/>
    </source>
</evidence>
<protein>
    <submittedName>
        <fullName evidence="1">Uncharacterized protein</fullName>
    </submittedName>
</protein>
<reference evidence="1 2" key="1">
    <citation type="submission" date="2015-07" db="EMBL/GenBank/DDBJ databases">
        <authorList>
            <person name="Noorani M."/>
        </authorList>
    </citation>
    <scope>NUCLEOTIDE SEQUENCE [LARGE SCALE GENOMIC DNA]</scope>
    <source>
        <strain evidence="1 2">0788_9</strain>
    </source>
</reference>
<sequence length="42" mass="4923">MHDQPLRTSTQVNVGTLKWHPEFVRHIARANHFNARQISLKS</sequence>
<organism evidence="1 2">
    <name type="scientific">Pseudomonas syringae pv. cilantro</name>
    <dbReference type="NCBI Taxonomy" id="81035"/>
    <lineage>
        <taxon>Bacteria</taxon>
        <taxon>Pseudomonadati</taxon>
        <taxon>Pseudomonadota</taxon>
        <taxon>Gammaproteobacteria</taxon>
        <taxon>Pseudomonadales</taxon>
        <taxon>Pseudomonadaceae</taxon>
        <taxon>Pseudomonas</taxon>
        <taxon>Pseudomonas syringae</taxon>
    </lineage>
</organism>
<dbReference type="Proteomes" id="UP000037891">
    <property type="component" value="Unassembled WGS sequence"/>
</dbReference>
<reference evidence="1 2" key="2">
    <citation type="submission" date="2015-10" db="EMBL/GenBank/DDBJ databases">
        <title>Comparative genomics and high-throughput reverse genetic screens identify a new phytobacterial MAMP and an Arabidopsis receptor required for immune elicitation.</title>
        <authorList>
            <person name="Mott G.A."/>
            <person name="Thakur S."/>
            <person name="Wang P.W."/>
            <person name="Desveaux D."/>
            <person name="Guttman D.S."/>
        </authorList>
    </citation>
    <scope>NUCLEOTIDE SEQUENCE [LARGE SCALE GENOMIC DNA]</scope>
    <source>
        <strain evidence="1 2">0788_9</strain>
    </source>
</reference>
<gene>
    <name evidence="1" type="ORF">ABJ99_3823</name>
</gene>
<accession>A0A0N0XCB7</accession>
<proteinExistence type="predicted"/>
<dbReference type="AlphaFoldDB" id="A0A0N0XCB7"/>
<name>A0A0N0XCB7_PSESX</name>
<evidence type="ECO:0000313" key="2">
    <source>
        <dbReference type="Proteomes" id="UP000037891"/>
    </source>
</evidence>
<comment type="caution">
    <text evidence="1">The sequence shown here is derived from an EMBL/GenBank/DDBJ whole genome shotgun (WGS) entry which is preliminary data.</text>
</comment>
<dbReference type="EMBL" id="LGLN01000013">
    <property type="protein sequence ID" value="KPC35414.1"/>
    <property type="molecule type" value="Genomic_DNA"/>
</dbReference>